<evidence type="ECO:0008006" key="3">
    <source>
        <dbReference type="Google" id="ProtNLM"/>
    </source>
</evidence>
<reference evidence="2" key="1">
    <citation type="submission" date="2016-11" db="EMBL/GenBank/DDBJ databases">
        <authorList>
            <person name="Varghese N."/>
            <person name="Submissions S."/>
        </authorList>
    </citation>
    <scope>NUCLEOTIDE SEQUENCE [LARGE SCALE GENOMIC DNA]</scope>
    <source>
        <strain evidence="2">DSM 10349</strain>
    </source>
</reference>
<dbReference type="AlphaFoldDB" id="A0A1M6XHE4"/>
<dbReference type="RefSeq" id="WP_207650526.1">
    <property type="nucleotide sequence ID" value="NZ_FRAR01000049.1"/>
</dbReference>
<dbReference type="Proteomes" id="UP000183997">
    <property type="component" value="Unassembled WGS sequence"/>
</dbReference>
<evidence type="ECO:0000313" key="1">
    <source>
        <dbReference type="EMBL" id="SHL05440.1"/>
    </source>
</evidence>
<keyword evidence="2" id="KW-1185">Reference proteome</keyword>
<gene>
    <name evidence="1" type="ORF">SAMN02745123_04030</name>
</gene>
<protein>
    <recommendedName>
        <fullName evidence="3">YD repeat-containing protein</fullName>
    </recommendedName>
</protein>
<evidence type="ECO:0000313" key="2">
    <source>
        <dbReference type="Proteomes" id="UP000183997"/>
    </source>
</evidence>
<feature type="non-terminal residue" evidence="1">
    <location>
        <position position="1"/>
    </location>
</feature>
<sequence length="63" mass="7338">IVPNPGSIYITNIQLFEENINDSSPITQYLYDNLSCLNKIFLQEKTIVYQYDENGNLIRRAIN</sequence>
<name>A0A1M6XHE4_9FIRM</name>
<proteinExistence type="predicted"/>
<accession>A0A1M6XHE4</accession>
<dbReference type="EMBL" id="FRAR01000049">
    <property type="protein sequence ID" value="SHL05440.1"/>
    <property type="molecule type" value="Genomic_DNA"/>
</dbReference>
<organism evidence="1 2">
    <name type="scientific">Desulforamulus aeronauticus DSM 10349</name>
    <dbReference type="NCBI Taxonomy" id="1121421"/>
    <lineage>
        <taxon>Bacteria</taxon>
        <taxon>Bacillati</taxon>
        <taxon>Bacillota</taxon>
        <taxon>Clostridia</taxon>
        <taxon>Eubacteriales</taxon>
        <taxon>Peptococcaceae</taxon>
        <taxon>Desulforamulus</taxon>
    </lineage>
</organism>